<comment type="similarity">
    <text evidence="10 11">Belongs to the TonB-dependent receptor family.</text>
</comment>
<evidence type="ECO:0000256" key="10">
    <source>
        <dbReference type="PROSITE-ProRule" id="PRU01360"/>
    </source>
</evidence>
<dbReference type="InterPro" id="IPR036942">
    <property type="entry name" value="Beta-barrel_TonB_sf"/>
</dbReference>
<dbReference type="GO" id="GO:0015889">
    <property type="term" value="P:cobalamin transport"/>
    <property type="evidence" value="ECO:0007669"/>
    <property type="project" value="TreeGrafter"/>
</dbReference>
<dbReference type="GO" id="GO:0006811">
    <property type="term" value="P:monoatomic ion transport"/>
    <property type="evidence" value="ECO:0007669"/>
    <property type="project" value="UniProtKB-KW"/>
</dbReference>
<keyword evidence="7 11" id="KW-0798">TonB box</keyword>
<dbReference type="InterPro" id="IPR037066">
    <property type="entry name" value="Plug_dom_sf"/>
</dbReference>
<keyword evidence="2 10" id="KW-0813">Transport</keyword>
<sequence>MLVDRIRSAWVTLPAAILIAPLSLAAEGEDKPAAPLLAAGAAEAVPLNPVVVTATRTEQQVDDSLTSVSVVDRESIQRQQPREFSELLRGRPGVDFVSNGPFGKATSLFLRGTSSDHSLLVVDGVRMGAATTGGASWQYLPPQFIERVEIVRGPRGSVYGPDALGGVIQVFTPEGGEELSPWAEISAGSFGTHQYGAGVSGQSGNTRYNLGANHFHTDGIALREDGERKGFYNSSAVGRISHEFDDGGELGVTSLHSEGRTEFIGGKMTFVHQALGSTYERSINQHWDTRVTLGQSRDEGDTVNDNGSESEFATRRQVANWQNSLFAGDHEILVGLDYLDDEITSSSEYEEDSRRNRGSYAQALLDFAPLSLELGIRHDDNDSFGTVNTANAAVGYRLGESHRIRASWGEGFKAPTFNELYFPGFGNPDLEPEESSSVELGISGLYENWFWDAVAYQTDVDNLIETVFQDGVFLPQNVNEARIRGLEIGAGWNRDHWRIYGSVSYTDPEDRESGKRLIRRAKQTGRLEVDREIGDWSLGGTIIAQSHRFNDADGAERLAGFALLNLRAGWRFAESWNARLVVDNVLDRDYVIARDSFNDFDYQQPGRSVNLSLRYGD</sequence>
<evidence type="ECO:0000259" key="14">
    <source>
        <dbReference type="Pfam" id="PF07715"/>
    </source>
</evidence>
<dbReference type="PANTHER" id="PTHR30069:SF53">
    <property type="entry name" value="COLICIN I RECEPTOR-RELATED"/>
    <property type="match status" value="1"/>
</dbReference>
<evidence type="ECO:0000259" key="13">
    <source>
        <dbReference type="Pfam" id="PF00593"/>
    </source>
</evidence>
<comment type="caution">
    <text evidence="15">The sequence shown here is derived from an EMBL/GenBank/DDBJ whole genome shotgun (WGS) entry which is preliminary data.</text>
</comment>
<dbReference type="InterPro" id="IPR039426">
    <property type="entry name" value="TonB-dep_rcpt-like"/>
</dbReference>
<dbReference type="PROSITE" id="PS52016">
    <property type="entry name" value="TONB_DEPENDENT_REC_3"/>
    <property type="match status" value="1"/>
</dbReference>
<keyword evidence="16" id="KW-1185">Reference proteome</keyword>
<comment type="subcellular location">
    <subcellularLocation>
        <location evidence="1 10">Cell outer membrane</location>
        <topology evidence="1 10">Multi-pass membrane protein</topology>
    </subcellularLocation>
</comment>
<dbReference type="SUPFAM" id="SSF56935">
    <property type="entry name" value="Porins"/>
    <property type="match status" value="1"/>
</dbReference>
<feature type="domain" description="TonB-dependent receptor plug" evidence="14">
    <location>
        <begin position="62"/>
        <end position="167"/>
    </location>
</feature>
<dbReference type="Pfam" id="PF00593">
    <property type="entry name" value="TonB_dep_Rec_b-barrel"/>
    <property type="match status" value="1"/>
</dbReference>
<dbReference type="InterPro" id="IPR012910">
    <property type="entry name" value="Plug_dom"/>
</dbReference>
<evidence type="ECO:0000256" key="3">
    <source>
        <dbReference type="ARBA" id="ARBA00022452"/>
    </source>
</evidence>
<keyword evidence="3 10" id="KW-1134">Transmembrane beta strand</keyword>
<keyword evidence="6" id="KW-0406">Ion transport</keyword>
<evidence type="ECO:0000313" key="16">
    <source>
        <dbReference type="Proteomes" id="UP001302316"/>
    </source>
</evidence>
<name>A0AAP6JE62_9GAMM</name>
<evidence type="ECO:0000256" key="8">
    <source>
        <dbReference type="ARBA" id="ARBA00023136"/>
    </source>
</evidence>
<dbReference type="Gene3D" id="2.170.130.10">
    <property type="entry name" value="TonB-dependent receptor, plug domain"/>
    <property type="match status" value="1"/>
</dbReference>
<dbReference type="AlphaFoldDB" id="A0AAP6JE62"/>
<dbReference type="EMBL" id="JAYGII010000008">
    <property type="protein sequence ID" value="MEA5445295.1"/>
    <property type="molecule type" value="Genomic_DNA"/>
</dbReference>
<keyword evidence="4 10" id="KW-0812">Transmembrane</keyword>
<dbReference type="Gene3D" id="2.40.170.20">
    <property type="entry name" value="TonB-dependent receptor, beta-barrel domain"/>
    <property type="match status" value="1"/>
</dbReference>
<evidence type="ECO:0000256" key="5">
    <source>
        <dbReference type="ARBA" id="ARBA00022729"/>
    </source>
</evidence>
<evidence type="ECO:0000256" key="11">
    <source>
        <dbReference type="RuleBase" id="RU003357"/>
    </source>
</evidence>
<evidence type="ECO:0000256" key="4">
    <source>
        <dbReference type="ARBA" id="ARBA00022692"/>
    </source>
</evidence>
<dbReference type="PANTHER" id="PTHR30069">
    <property type="entry name" value="TONB-DEPENDENT OUTER MEMBRANE RECEPTOR"/>
    <property type="match status" value="1"/>
</dbReference>
<proteinExistence type="inferred from homology"/>
<feature type="chain" id="PRO_5042985550" evidence="12">
    <location>
        <begin position="26"/>
        <end position="617"/>
    </location>
</feature>
<keyword evidence="9 10" id="KW-0998">Cell outer membrane</keyword>
<evidence type="ECO:0000313" key="15">
    <source>
        <dbReference type="EMBL" id="MEA5445295.1"/>
    </source>
</evidence>
<feature type="signal peptide" evidence="12">
    <location>
        <begin position="1"/>
        <end position="25"/>
    </location>
</feature>
<evidence type="ECO:0000256" key="12">
    <source>
        <dbReference type="SAM" id="SignalP"/>
    </source>
</evidence>
<keyword evidence="8 10" id="KW-0472">Membrane</keyword>
<dbReference type="CDD" id="cd01347">
    <property type="entry name" value="ligand_gated_channel"/>
    <property type="match status" value="1"/>
</dbReference>
<evidence type="ECO:0000256" key="9">
    <source>
        <dbReference type="ARBA" id="ARBA00023237"/>
    </source>
</evidence>
<evidence type="ECO:0000256" key="6">
    <source>
        <dbReference type="ARBA" id="ARBA00023065"/>
    </source>
</evidence>
<feature type="domain" description="TonB-dependent receptor-like beta-barrel" evidence="13">
    <location>
        <begin position="230"/>
        <end position="585"/>
    </location>
</feature>
<evidence type="ECO:0000256" key="2">
    <source>
        <dbReference type="ARBA" id="ARBA00022448"/>
    </source>
</evidence>
<dbReference type="InterPro" id="IPR000531">
    <property type="entry name" value="Beta-barrel_TonB"/>
</dbReference>
<dbReference type="Pfam" id="PF07715">
    <property type="entry name" value="Plug"/>
    <property type="match status" value="1"/>
</dbReference>
<keyword evidence="15" id="KW-0675">Receptor</keyword>
<protein>
    <submittedName>
        <fullName evidence="15">TonB-dependent receptor</fullName>
    </submittedName>
</protein>
<evidence type="ECO:0000256" key="7">
    <source>
        <dbReference type="ARBA" id="ARBA00023077"/>
    </source>
</evidence>
<evidence type="ECO:0000256" key="1">
    <source>
        <dbReference type="ARBA" id="ARBA00004571"/>
    </source>
</evidence>
<dbReference type="GO" id="GO:0009279">
    <property type="term" value="C:cell outer membrane"/>
    <property type="evidence" value="ECO:0007669"/>
    <property type="project" value="UniProtKB-SubCell"/>
</dbReference>
<dbReference type="RefSeq" id="WP_346050924.1">
    <property type="nucleotide sequence ID" value="NZ_JAYGII010000008.1"/>
</dbReference>
<keyword evidence="5 12" id="KW-0732">Signal</keyword>
<reference evidence="15 16" key="1">
    <citation type="submission" date="2023-12" db="EMBL/GenBank/DDBJ databases">
        <title>Whole-genome sequencing of halo(alkali)philic microorganisms from hypersaline lakes.</title>
        <authorList>
            <person name="Sorokin D.Y."/>
            <person name="Merkel A.Y."/>
            <person name="Messina E."/>
            <person name="Yakimov M."/>
        </authorList>
    </citation>
    <scope>NUCLEOTIDE SEQUENCE [LARGE SCALE GENOMIC DNA]</scope>
    <source>
        <strain evidence="15 16">AB-CW1</strain>
    </source>
</reference>
<accession>A0AAP6JE62</accession>
<organism evidence="15 16">
    <name type="scientific">Natronospira elongata</name>
    <dbReference type="NCBI Taxonomy" id="3110268"/>
    <lineage>
        <taxon>Bacteria</taxon>
        <taxon>Pseudomonadati</taxon>
        <taxon>Pseudomonadota</taxon>
        <taxon>Gammaproteobacteria</taxon>
        <taxon>Natronospirales</taxon>
        <taxon>Natronospiraceae</taxon>
        <taxon>Natronospira</taxon>
    </lineage>
</organism>
<gene>
    <name evidence="15" type="ORF">VCB98_05630</name>
</gene>
<dbReference type="Proteomes" id="UP001302316">
    <property type="component" value="Unassembled WGS sequence"/>
</dbReference>